<evidence type="ECO:0000256" key="15">
    <source>
        <dbReference type="PIRSR" id="PIRSR600823-2"/>
    </source>
</evidence>
<feature type="domain" description="Plant heme peroxidase family profile" evidence="20">
    <location>
        <begin position="29"/>
        <end position="272"/>
    </location>
</feature>
<keyword evidence="21" id="KW-1185">Reference proteome</keyword>
<feature type="signal peptide" evidence="19">
    <location>
        <begin position="1"/>
        <end position="27"/>
    </location>
</feature>
<keyword evidence="8 16" id="KW-0106">Calcium</keyword>
<evidence type="ECO:0000256" key="6">
    <source>
        <dbReference type="ARBA" id="ARBA00022617"/>
    </source>
</evidence>
<dbReference type="InterPro" id="IPR019793">
    <property type="entry name" value="Peroxidases_heam-ligand_BS"/>
</dbReference>
<evidence type="ECO:0000256" key="19">
    <source>
        <dbReference type="SAM" id="SignalP"/>
    </source>
</evidence>
<name>A0A6P5ZV80_DURZI</name>
<keyword evidence="19" id="KW-0732">Signal</keyword>
<evidence type="ECO:0000256" key="3">
    <source>
        <dbReference type="ARBA" id="ARBA00006873"/>
    </source>
</evidence>
<dbReference type="FunFam" id="1.10.520.10:FF:000009">
    <property type="entry name" value="Peroxidase"/>
    <property type="match status" value="1"/>
</dbReference>
<reference evidence="22" key="1">
    <citation type="submission" date="2025-08" db="UniProtKB">
        <authorList>
            <consortium name="RefSeq"/>
        </authorList>
    </citation>
    <scope>IDENTIFICATION</scope>
    <source>
        <tissue evidence="22">Fruit stalk</tissue>
    </source>
</reference>
<dbReference type="InterPro" id="IPR033905">
    <property type="entry name" value="Secretory_peroxidase"/>
</dbReference>
<feature type="binding site" evidence="16">
    <location>
        <position position="71"/>
    </location>
    <ligand>
        <name>Ca(2+)</name>
        <dbReference type="ChEBI" id="CHEBI:29108"/>
        <label>1</label>
    </ligand>
</feature>
<keyword evidence="7 16" id="KW-0479">Metal-binding</keyword>
<dbReference type="PANTHER" id="PTHR31388:SF270">
    <property type="entry name" value="PEROXIDASE 22-RELATED"/>
    <property type="match status" value="1"/>
</dbReference>
<evidence type="ECO:0000256" key="8">
    <source>
        <dbReference type="ARBA" id="ARBA00022837"/>
    </source>
</evidence>
<feature type="active site" description="Proton acceptor" evidence="14">
    <location>
        <position position="70"/>
    </location>
</feature>
<sequence length="272" mass="29271">MSETMSSFQCIVATLFFALLLPPGSLAFELSPSFYDETCPEVFSIIRGIIEDALLSDPRIGASLLRLHFHDCFVNGCDASILLDNSATIESEKEATPNNNSARGFEVVDAMKIAVEYECPGIVSCADILAIAAQESVNQAGGPSWLVLLGRRDSKTANRTLADIAIPAPTGTLDVLKSKFAAVGLNTTSDLVALSGAHTFGRAQCKTFIDRLYNFNGTGNPDHTLNATYLETLRKVCPQGGHGSVLVNLDPTTPNTFDKNYYTNLQDQEGLL</sequence>
<evidence type="ECO:0000256" key="5">
    <source>
        <dbReference type="ARBA" id="ARBA00022559"/>
    </source>
</evidence>
<dbReference type="CDD" id="cd00693">
    <property type="entry name" value="secretory_peroxidase"/>
    <property type="match status" value="1"/>
</dbReference>
<feature type="binding site" evidence="16">
    <location>
        <position position="199"/>
    </location>
    <ligand>
        <name>Ca(2+)</name>
        <dbReference type="ChEBI" id="CHEBI:29108"/>
        <label>2</label>
    </ligand>
</feature>
<dbReference type="GO" id="GO:0042744">
    <property type="term" value="P:hydrogen peroxide catabolic process"/>
    <property type="evidence" value="ECO:0007669"/>
    <property type="project" value="UniProtKB-KW"/>
</dbReference>
<feature type="disulfide bond" evidence="18">
    <location>
        <begin position="39"/>
        <end position="119"/>
    </location>
</feature>
<dbReference type="AlphaFoldDB" id="A0A6P5ZV80"/>
<evidence type="ECO:0000256" key="16">
    <source>
        <dbReference type="PIRSR" id="PIRSR600823-3"/>
    </source>
</evidence>
<evidence type="ECO:0000256" key="4">
    <source>
        <dbReference type="ARBA" id="ARBA00012313"/>
    </source>
</evidence>
<dbReference type="Gene3D" id="1.10.420.10">
    <property type="entry name" value="Peroxidase, domain 2"/>
    <property type="match status" value="1"/>
</dbReference>
<evidence type="ECO:0000256" key="17">
    <source>
        <dbReference type="PIRSR" id="PIRSR600823-4"/>
    </source>
</evidence>
<dbReference type="Gene3D" id="1.10.520.10">
    <property type="match status" value="1"/>
</dbReference>
<comment type="similarity">
    <text evidence="3">Belongs to the peroxidase family. Ascorbate peroxidase subfamily.</text>
</comment>
<dbReference type="PROSITE" id="PS00436">
    <property type="entry name" value="PEROXIDASE_2"/>
    <property type="match status" value="1"/>
</dbReference>
<evidence type="ECO:0000256" key="11">
    <source>
        <dbReference type="ARBA" id="ARBA00023157"/>
    </source>
</evidence>
<evidence type="ECO:0000256" key="2">
    <source>
        <dbReference type="ARBA" id="ARBA00002322"/>
    </source>
</evidence>
<dbReference type="PANTHER" id="PTHR31388">
    <property type="entry name" value="PEROXIDASE 72-RELATED"/>
    <property type="match status" value="1"/>
</dbReference>
<accession>A0A6P5ZV80</accession>
<dbReference type="GO" id="GO:0006979">
    <property type="term" value="P:response to oxidative stress"/>
    <property type="evidence" value="ECO:0007669"/>
    <property type="project" value="InterPro"/>
</dbReference>
<dbReference type="EC" id="1.11.1.7" evidence="4"/>
<comment type="cofactor">
    <cofactor evidence="16">
        <name>Ca(2+)</name>
        <dbReference type="ChEBI" id="CHEBI:29108"/>
    </cofactor>
    <text evidence="16">Binds 2 calcium ions per subunit.</text>
</comment>
<evidence type="ECO:0000256" key="9">
    <source>
        <dbReference type="ARBA" id="ARBA00023002"/>
    </source>
</evidence>
<comment type="function">
    <text evidence="2">Removal of H(2)O(2), oxidation of toxic reductants, biosynthesis and degradation of lignin, suberization, auxin catabolism, response to environmental stresses such as wounding, pathogen attack and oxidative stress. These functions might be dependent on each isozyme/isoform in each plant tissue.</text>
</comment>
<dbReference type="InterPro" id="IPR010255">
    <property type="entry name" value="Haem_peroxidase_sf"/>
</dbReference>
<dbReference type="Proteomes" id="UP000515121">
    <property type="component" value="Unplaced"/>
</dbReference>
<feature type="binding site" evidence="16">
    <location>
        <position position="74"/>
    </location>
    <ligand>
        <name>Ca(2+)</name>
        <dbReference type="ChEBI" id="CHEBI:29108"/>
        <label>1</label>
    </ligand>
</feature>
<evidence type="ECO:0000313" key="22">
    <source>
        <dbReference type="RefSeq" id="XP_022756286.1"/>
    </source>
</evidence>
<dbReference type="PROSITE" id="PS50873">
    <property type="entry name" value="PEROXIDASE_4"/>
    <property type="match status" value="1"/>
</dbReference>
<feature type="binding site" evidence="15">
    <location>
        <position position="167"/>
    </location>
    <ligand>
        <name>substrate</name>
    </ligand>
</feature>
<dbReference type="KEGG" id="dzi:111304021"/>
<keyword evidence="9" id="KW-0560">Oxidoreductase</keyword>
<evidence type="ECO:0000256" key="7">
    <source>
        <dbReference type="ARBA" id="ARBA00022723"/>
    </source>
</evidence>
<evidence type="ECO:0000256" key="14">
    <source>
        <dbReference type="PIRSR" id="PIRSR600823-1"/>
    </source>
</evidence>
<feature type="binding site" evidence="16">
    <location>
        <position position="80"/>
    </location>
    <ligand>
        <name>Ca(2+)</name>
        <dbReference type="ChEBI" id="CHEBI:29108"/>
        <label>1</label>
    </ligand>
</feature>
<evidence type="ECO:0000256" key="13">
    <source>
        <dbReference type="ARBA" id="ARBA00023324"/>
    </source>
</evidence>
<dbReference type="GO" id="GO:0020037">
    <property type="term" value="F:heme binding"/>
    <property type="evidence" value="ECO:0007669"/>
    <property type="project" value="InterPro"/>
</dbReference>
<keyword evidence="12" id="KW-0325">Glycoprotein</keyword>
<keyword evidence="11 18" id="KW-1015">Disulfide bond</keyword>
<keyword evidence="10 16" id="KW-0408">Iron</keyword>
<organism evidence="21 22">
    <name type="scientific">Durio zibethinus</name>
    <name type="common">Durian</name>
    <dbReference type="NCBI Taxonomy" id="66656"/>
    <lineage>
        <taxon>Eukaryota</taxon>
        <taxon>Viridiplantae</taxon>
        <taxon>Streptophyta</taxon>
        <taxon>Embryophyta</taxon>
        <taxon>Tracheophyta</taxon>
        <taxon>Spermatophyta</taxon>
        <taxon>Magnoliopsida</taxon>
        <taxon>eudicotyledons</taxon>
        <taxon>Gunneridae</taxon>
        <taxon>Pentapetalae</taxon>
        <taxon>rosids</taxon>
        <taxon>malvids</taxon>
        <taxon>Malvales</taxon>
        <taxon>Malvaceae</taxon>
        <taxon>Helicteroideae</taxon>
        <taxon>Durio</taxon>
    </lineage>
</organism>
<dbReference type="InterPro" id="IPR000823">
    <property type="entry name" value="Peroxidase_pln"/>
</dbReference>
<feature type="chain" id="PRO_5028342008" description="peroxidase" evidence="19">
    <location>
        <begin position="28"/>
        <end position="272"/>
    </location>
</feature>
<evidence type="ECO:0000256" key="1">
    <source>
        <dbReference type="ARBA" id="ARBA00000189"/>
    </source>
</evidence>
<dbReference type="FunFam" id="1.10.420.10:FF:000001">
    <property type="entry name" value="Peroxidase"/>
    <property type="match status" value="1"/>
</dbReference>
<evidence type="ECO:0000256" key="18">
    <source>
        <dbReference type="PIRSR" id="PIRSR600823-5"/>
    </source>
</evidence>
<feature type="site" description="Transition state stabilizer" evidence="17">
    <location>
        <position position="66"/>
    </location>
</feature>
<dbReference type="InterPro" id="IPR002016">
    <property type="entry name" value="Haem_peroxidase"/>
</dbReference>
<keyword evidence="5" id="KW-0575">Peroxidase</keyword>
<dbReference type="Pfam" id="PF00141">
    <property type="entry name" value="peroxidase"/>
    <property type="match status" value="1"/>
</dbReference>
<dbReference type="PRINTS" id="PR00461">
    <property type="entry name" value="PLPEROXIDASE"/>
</dbReference>
<keyword evidence="6" id="KW-0349">Heme</keyword>
<dbReference type="SUPFAM" id="SSF48113">
    <property type="entry name" value="Heme-dependent peroxidases"/>
    <property type="match status" value="1"/>
</dbReference>
<dbReference type="GeneID" id="111304021"/>
<feature type="binding site" evidence="16">
    <location>
        <position position="253"/>
    </location>
    <ligand>
        <name>Ca(2+)</name>
        <dbReference type="ChEBI" id="CHEBI:29108"/>
        <label>2</label>
    </ligand>
</feature>
<feature type="binding site" evidence="16">
    <location>
        <position position="92"/>
    </location>
    <ligand>
        <name>Ca(2+)</name>
        <dbReference type="ChEBI" id="CHEBI:29108"/>
        <label>1</label>
    </ligand>
</feature>
<evidence type="ECO:0000256" key="12">
    <source>
        <dbReference type="ARBA" id="ARBA00023180"/>
    </source>
</evidence>
<comment type="catalytic activity">
    <reaction evidence="1">
        <text>2 a phenolic donor + H2O2 = 2 a phenolic radical donor + 2 H2O</text>
        <dbReference type="Rhea" id="RHEA:56136"/>
        <dbReference type="ChEBI" id="CHEBI:15377"/>
        <dbReference type="ChEBI" id="CHEBI:16240"/>
        <dbReference type="ChEBI" id="CHEBI:139520"/>
        <dbReference type="ChEBI" id="CHEBI:139521"/>
        <dbReference type="EC" id="1.11.1.7"/>
    </reaction>
</comment>
<evidence type="ECO:0000313" key="21">
    <source>
        <dbReference type="Proteomes" id="UP000515121"/>
    </source>
</evidence>
<feature type="disulfide bond" evidence="18">
    <location>
        <begin position="205"/>
        <end position="237"/>
    </location>
</feature>
<proteinExistence type="inferred from homology"/>
<protein>
    <recommendedName>
        <fullName evidence="4">peroxidase</fullName>
        <ecNumber evidence="4">1.11.1.7</ecNumber>
    </recommendedName>
</protein>
<feature type="binding site" evidence="16">
    <location>
        <position position="78"/>
    </location>
    <ligand>
        <name>Ca(2+)</name>
        <dbReference type="ChEBI" id="CHEBI:29108"/>
        <label>1</label>
    </ligand>
</feature>
<evidence type="ECO:0000256" key="10">
    <source>
        <dbReference type="ARBA" id="ARBA00023004"/>
    </source>
</evidence>
<keyword evidence="13" id="KW-0376">Hydrogen peroxide</keyword>
<comment type="cofactor">
    <cofactor evidence="16">
        <name>heme b</name>
        <dbReference type="ChEBI" id="CHEBI:60344"/>
    </cofactor>
    <text evidence="16">Binds 1 heme b (iron(II)-protoporphyrin IX) group per subunit.</text>
</comment>
<gene>
    <name evidence="22" type="primary">LOC111304021</name>
</gene>
<dbReference type="OrthoDB" id="2113341at2759"/>
<feature type="binding site" description="axial binding residue" evidence="16">
    <location>
        <position position="198"/>
    </location>
    <ligand>
        <name>heme b</name>
        <dbReference type="ChEBI" id="CHEBI:60344"/>
    </ligand>
    <ligandPart>
        <name>Fe</name>
        <dbReference type="ChEBI" id="CHEBI:18248"/>
    </ligandPart>
</feature>
<feature type="disulfide bond" evidence="18">
    <location>
        <begin position="72"/>
        <end position="77"/>
    </location>
</feature>
<dbReference type="RefSeq" id="XP_022756286.1">
    <property type="nucleotide sequence ID" value="XM_022900551.1"/>
</dbReference>
<dbReference type="GO" id="GO:0140825">
    <property type="term" value="F:lactoperoxidase activity"/>
    <property type="evidence" value="ECO:0007669"/>
    <property type="project" value="UniProtKB-EC"/>
</dbReference>
<dbReference type="PRINTS" id="PR00458">
    <property type="entry name" value="PEROXIDASE"/>
</dbReference>
<feature type="binding site" evidence="16">
    <location>
        <position position="76"/>
    </location>
    <ligand>
        <name>Ca(2+)</name>
        <dbReference type="ChEBI" id="CHEBI:29108"/>
        <label>1</label>
    </ligand>
</feature>
<dbReference type="InterPro" id="IPR019794">
    <property type="entry name" value="Peroxidases_AS"/>
</dbReference>
<evidence type="ECO:0000259" key="20">
    <source>
        <dbReference type="PROSITE" id="PS50873"/>
    </source>
</evidence>
<feature type="binding site" evidence="16">
    <location>
        <position position="258"/>
    </location>
    <ligand>
        <name>Ca(2+)</name>
        <dbReference type="ChEBI" id="CHEBI:29108"/>
        <label>2</label>
    </ligand>
</feature>
<dbReference type="PROSITE" id="PS00435">
    <property type="entry name" value="PEROXIDASE_1"/>
    <property type="match status" value="1"/>
</dbReference>
<dbReference type="GO" id="GO:0046872">
    <property type="term" value="F:metal ion binding"/>
    <property type="evidence" value="ECO:0007669"/>
    <property type="project" value="UniProtKB-KW"/>
</dbReference>
<feature type="binding site" evidence="16">
    <location>
        <position position="250"/>
    </location>
    <ligand>
        <name>Ca(2+)</name>
        <dbReference type="ChEBI" id="CHEBI:29108"/>
        <label>2</label>
    </ligand>
</feature>